<dbReference type="EMBL" id="QPMH01000002">
    <property type="protein sequence ID" value="RDD63347.1"/>
    <property type="molecule type" value="Genomic_DNA"/>
</dbReference>
<evidence type="ECO:0000256" key="7">
    <source>
        <dbReference type="ARBA" id="ARBA00039058"/>
    </source>
</evidence>
<evidence type="ECO:0000256" key="10">
    <source>
        <dbReference type="ARBA" id="ARBA00047785"/>
    </source>
</evidence>
<comment type="similarity">
    <text evidence="6">Belongs to the acetyltransferase family. OlsB subfamily.</text>
</comment>
<keyword evidence="12" id="KW-1185">Reference proteome</keyword>
<reference evidence="11 12" key="1">
    <citation type="submission" date="2018-07" db="EMBL/GenBank/DDBJ databases">
        <title>Venubactetium sediminum gen. nov., sp. nov., isolated from a marine solar saltern.</title>
        <authorList>
            <person name="Wang S."/>
        </authorList>
    </citation>
    <scope>NUCLEOTIDE SEQUENCE [LARGE SCALE GENOMIC DNA]</scope>
    <source>
        <strain evidence="11 12">WD2A32</strain>
    </source>
</reference>
<organism evidence="11 12">
    <name type="scientific">Ferruginivarius sediminum</name>
    <dbReference type="NCBI Taxonomy" id="2661937"/>
    <lineage>
        <taxon>Bacteria</taxon>
        <taxon>Pseudomonadati</taxon>
        <taxon>Pseudomonadota</taxon>
        <taxon>Alphaproteobacteria</taxon>
        <taxon>Rhodospirillales</taxon>
        <taxon>Rhodospirillaceae</taxon>
        <taxon>Ferruginivarius</taxon>
    </lineage>
</organism>
<keyword evidence="3 11" id="KW-0808">Transferase</keyword>
<comment type="pathway">
    <text evidence="1">Lipid metabolism.</text>
</comment>
<evidence type="ECO:0000256" key="2">
    <source>
        <dbReference type="ARBA" id="ARBA00022516"/>
    </source>
</evidence>
<sequence>MEARQHGSETRPMDAVSGNLHIRLAESEAEVFASERLRYQVFVEEMKAKPTPEQQAAGREFDLYDDYADHLLVFDRNLGDGPEAVIGTYRLMRRDQAGRAGQFYTADEYDIGALLAYDGEIMELGRSCVASGYRTGSTMQILWRGIAEYVLHFDVKVMFGCGSMHGTDPDSLAEQLAYLHHYHLAPPALRPVALESRYVDMNRLPPDGFHPRRALAKLPPLLKGYLRLGGFVGDGAVVDHEFNTTDVCVVVKTELVTERYVRHLTREDQPGRPEG</sequence>
<evidence type="ECO:0000256" key="1">
    <source>
        <dbReference type="ARBA" id="ARBA00005189"/>
    </source>
</evidence>
<dbReference type="RefSeq" id="WP_114580601.1">
    <property type="nucleotide sequence ID" value="NZ_QPMH01000002.1"/>
</dbReference>
<dbReference type="PANTHER" id="PTHR37323">
    <property type="entry name" value="GCN5-RELATED N-ACETYLTRANSFERASE"/>
    <property type="match status" value="1"/>
</dbReference>
<evidence type="ECO:0000256" key="5">
    <source>
        <dbReference type="ARBA" id="ARBA00023315"/>
    </source>
</evidence>
<comment type="function">
    <text evidence="9">Catalyzes the first step in the biosynthesis of ornithine lipids, which are phosphorus-free membrane lipids. Catalyzes the 3-hydroxyacyl-acyl carrier protein-dependent acylation of ornithine to form lyso-ornithine lipid (LOL).</text>
</comment>
<dbReference type="EC" id="2.3.2.30" evidence="7"/>
<dbReference type="Proteomes" id="UP000253941">
    <property type="component" value="Unassembled WGS sequence"/>
</dbReference>
<keyword evidence="4" id="KW-0443">Lipid metabolism</keyword>
<evidence type="ECO:0000256" key="8">
    <source>
        <dbReference type="ARBA" id="ARBA00039866"/>
    </source>
</evidence>
<evidence type="ECO:0000256" key="6">
    <source>
        <dbReference type="ARBA" id="ARBA00038095"/>
    </source>
</evidence>
<dbReference type="SUPFAM" id="SSF55729">
    <property type="entry name" value="Acyl-CoA N-acyltransferases (Nat)"/>
    <property type="match status" value="1"/>
</dbReference>
<dbReference type="Gene3D" id="3.40.630.30">
    <property type="match status" value="1"/>
</dbReference>
<dbReference type="Pfam" id="PF13444">
    <property type="entry name" value="Acetyltransf_5"/>
    <property type="match status" value="1"/>
</dbReference>
<comment type="catalytic activity">
    <reaction evidence="10">
        <text>a (3R)-hydroxyacyl-[ACP] + L-ornithine = a lyso-ornithine lipid + holo-[ACP] + H(+)</text>
        <dbReference type="Rhea" id="RHEA:20633"/>
        <dbReference type="Rhea" id="RHEA-COMP:9685"/>
        <dbReference type="Rhea" id="RHEA-COMP:9945"/>
        <dbReference type="ChEBI" id="CHEBI:15378"/>
        <dbReference type="ChEBI" id="CHEBI:46911"/>
        <dbReference type="ChEBI" id="CHEBI:64479"/>
        <dbReference type="ChEBI" id="CHEBI:78827"/>
        <dbReference type="ChEBI" id="CHEBI:138482"/>
        <dbReference type="EC" id="2.3.2.30"/>
    </reaction>
    <physiologicalReaction direction="left-to-right" evidence="10">
        <dbReference type="Rhea" id="RHEA:20634"/>
    </physiologicalReaction>
</comment>
<dbReference type="GO" id="GO:0006629">
    <property type="term" value="P:lipid metabolic process"/>
    <property type="evidence" value="ECO:0007669"/>
    <property type="project" value="UniProtKB-KW"/>
</dbReference>
<dbReference type="InterPro" id="IPR052351">
    <property type="entry name" value="Ornithine_N-alpha-AT"/>
</dbReference>
<gene>
    <name evidence="11" type="ORF">DRB17_02570</name>
</gene>
<evidence type="ECO:0000256" key="4">
    <source>
        <dbReference type="ARBA" id="ARBA00023098"/>
    </source>
</evidence>
<dbReference type="InterPro" id="IPR016181">
    <property type="entry name" value="Acyl_CoA_acyltransferase"/>
</dbReference>
<evidence type="ECO:0000256" key="3">
    <source>
        <dbReference type="ARBA" id="ARBA00022679"/>
    </source>
</evidence>
<protein>
    <recommendedName>
        <fullName evidence="8">L-ornithine N(alpha)-acyltransferase</fullName>
        <ecNumber evidence="7">2.3.2.30</ecNumber>
    </recommendedName>
</protein>
<evidence type="ECO:0000256" key="9">
    <source>
        <dbReference type="ARBA" id="ARBA00045724"/>
    </source>
</evidence>
<dbReference type="GO" id="GO:0043810">
    <property type="term" value="F:ornithine-acyl [acyl carrier protein] N-acyltransferase activity"/>
    <property type="evidence" value="ECO:0007669"/>
    <property type="project" value="UniProtKB-EC"/>
</dbReference>
<evidence type="ECO:0000313" key="11">
    <source>
        <dbReference type="EMBL" id="RDD63347.1"/>
    </source>
</evidence>
<accession>A0A369TGT3</accession>
<keyword evidence="2" id="KW-0444">Lipid biosynthesis</keyword>
<keyword evidence="5" id="KW-0012">Acyltransferase</keyword>
<name>A0A369TGT3_9PROT</name>
<dbReference type="PANTHER" id="PTHR37323:SF1">
    <property type="entry name" value="L-ORNITHINE N(ALPHA)-ACYLTRANSFERASE"/>
    <property type="match status" value="1"/>
</dbReference>
<dbReference type="AlphaFoldDB" id="A0A369TGT3"/>
<comment type="caution">
    <text evidence="11">The sequence shown here is derived from an EMBL/GenBank/DDBJ whole genome shotgun (WGS) entry which is preliminary data.</text>
</comment>
<evidence type="ECO:0000313" key="12">
    <source>
        <dbReference type="Proteomes" id="UP000253941"/>
    </source>
</evidence>
<proteinExistence type="inferred from homology"/>